<evidence type="ECO:0000313" key="1">
    <source>
        <dbReference type="EMBL" id="KHG02985.1"/>
    </source>
</evidence>
<reference evidence="2" key="1">
    <citation type="submission" date="2014-09" db="EMBL/GenBank/DDBJ databases">
        <authorList>
            <person name="Mudge J."/>
            <person name="Ramaraj T."/>
            <person name="Lindquist I.E."/>
            <person name="Bharti A.K."/>
            <person name="Sundararajan A."/>
            <person name="Cameron C.T."/>
            <person name="Woodward J.E."/>
            <person name="May G.D."/>
            <person name="Brubaker C."/>
            <person name="Broadhvest J."/>
            <person name="Wilkins T.A."/>
        </authorList>
    </citation>
    <scope>NUCLEOTIDE SEQUENCE</scope>
    <source>
        <strain evidence="2">cv. AKA8401</strain>
    </source>
</reference>
<accession>A0A0B0MQE2</accession>
<dbReference type="Proteomes" id="UP000032142">
    <property type="component" value="Unassembled WGS sequence"/>
</dbReference>
<dbReference type="EMBL" id="JRRC01314208">
    <property type="protein sequence ID" value="KHG02985.1"/>
    <property type="molecule type" value="Genomic_DNA"/>
</dbReference>
<comment type="caution">
    <text evidence="1">The sequence shown here is derived from an EMBL/GenBank/DDBJ whole genome shotgun (WGS) entry which is preliminary data.</text>
</comment>
<name>A0A0B0MQE2_GOSAR</name>
<gene>
    <name evidence="1" type="ORF">F383_39430</name>
</gene>
<organism evidence="1 2">
    <name type="scientific">Gossypium arboreum</name>
    <name type="common">Tree cotton</name>
    <name type="synonym">Gossypium nanking</name>
    <dbReference type="NCBI Taxonomy" id="29729"/>
    <lineage>
        <taxon>Eukaryota</taxon>
        <taxon>Viridiplantae</taxon>
        <taxon>Streptophyta</taxon>
        <taxon>Embryophyta</taxon>
        <taxon>Tracheophyta</taxon>
        <taxon>Spermatophyta</taxon>
        <taxon>Magnoliopsida</taxon>
        <taxon>eudicotyledons</taxon>
        <taxon>Gunneridae</taxon>
        <taxon>Pentapetalae</taxon>
        <taxon>rosids</taxon>
        <taxon>malvids</taxon>
        <taxon>Malvales</taxon>
        <taxon>Malvaceae</taxon>
        <taxon>Malvoideae</taxon>
        <taxon>Gossypium</taxon>
    </lineage>
</organism>
<proteinExistence type="predicted"/>
<evidence type="ECO:0000313" key="2">
    <source>
        <dbReference type="Proteomes" id="UP000032142"/>
    </source>
</evidence>
<sequence length="14" mass="1486">MIYVSLVLGAIYGS</sequence>
<protein>
    <submittedName>
        <fullName evidence="1">Uncharacterized protein</fullName>
    </submittedName>
</protein>
<keyword evidence="2" id="KW-1185">Reference proteome</keyword>